<feature type="region of interest" description="Disordered" evidence="2">
    <location>
        <begin position="37"/>
        <end position="106"/>
    </location>
</feature>
<evidence type="ECO:0000313" key="3">
    <source>
        <dbReference type="EMBL" id="EPT00713.1"/>
    </source>
</evidence>
<proteinExistence type="predicted"/>
<dbReference type="Proteomes" id="UP000015241">
    <property type="component" value="Unassembled WGS sequence"/>
</dbReference>
<feature type="coiled-coil region" evidence="1">
    <location>
        <begin position="119"/>
        <end position="199"/>
    </location>
</feature>
<gene>
    <name evidence="3" type="ORF">FOMPIDRAFT_1016335</name>
</gene>
<dbReference type="AlphaFoldDB" id="S8E7X1"/>
<keyword evidence="1" id="KW-0175">Coiled coil</keyword>
<feature type="compositionally biased region" description="Polar residues" evidence="2">
    <location>
        <begin position="45"/>
        <end position="56"/>
    </location>
</feature>
<organism evidence="3 4">
    <name type="scientific">Fomitopsis schrenkii</name>
    <name type="common">Brown rot fungus</name>
    <dbReference type="NCBI Taxonomy" id="2126942"/>
    <lineage>
        <taxon>Eukaryota</taxon>
        <taxon>Fungi</taxon>
        <taxon>Dikarya</taxon>
        <taxon>Basidiomycota</taxon>
        <taxon>Agaricomycotina</taxon>
        <taxon>Agaricomycetes</taxon>
        <taxon>Polyporales</taxon>
        <taxon>Fomitopsis</taxon>
    </lineage>
</organism>
<evidence type="ECO:0000313" key="4">
    <source>
        <dbReference type="Proteomes" id="UP000015241"/>
    </source>
</evidence>
<reference evidence="3 4" key="1">
    <citation type="journal article" date="2012" name="Science">
        <title>The Paleozoic origin of enzymatic lignin decomposition reconstructed from 31 fungal genomes.</title>
        <authorList>
            <person name="Floudas D."/>
            <person name="Binder M."/>
            <person name="Riley R."/>
            <person name="Barry K."/>
            <person name="Blanchette R.A."/>
            <person name="Henrissat B."/>
            <person name="Martinez A.T."/>
            <person name="Otillar R."/>
            <person name="Spatafora J.W."/>
            <person name="Yadav J.S."/>
            <person name="Aerts A."/>
            <person name="Benoit I."/>
            <person name="Boyd A."/>
            <person name="Carlson A."/>
            <person name="Copeland A."/>
            <person name="Coutinho P.M."/>
            <person name="de Vries R.P."/>
            <person name="Ferreira P."/>
            <person name="Findley K."/>
            <person name="Foster B."/>
            <person name="Gaskell J."/>
            <person name="Glotzer D."/>
            <person name="Gorecki P."/>
            <person name="Heitman J."/>
            <person name="Hesse C."/>
            <person name="Hori C."/>
            <person name="Igarashi K."/>
            <person name="Jurgens J.A."/>
            <person name="Kallen N."/>
            <person name="Kersten P."/>
            <person name="Kohler A."/>
            <person name="Kuees U."/>
            <person name="Kumar T.K.A."/>
            <person name="Kuo A."/>
            <person name="LaButti K."/>
            <person name="Larrondo L.F."/>
            <person name="Lindquist E."/>
            <person name="Ling A."/>
            <person name="Lombard V."/>
            <person name="Lucas S."/>
            <person name="Lundell T."/>
            <person name="Martin R."/>
            <person name="McLaughlin D.J."/>
            <person name="Morgenstern I."/>
            <person name="Morin E."/>
            <person name="Murat C."/>
            <person name="Nagy L.G."/>
            <person name="Nolan M."/>
            <person name="Ohm R.A."/>
            <person name="Patyshakuliyeva A."/>
            <person name="Rokas A."/>
            <person name="Ruiz-Duenas F.J."/>
            <person name="Sabat G."/>
            <person name="Salamov A."/>
            <person name="Samejima M."/>
            <person name="Schmutz J."/>
            <person name="Slot J.C."/>
            <person name="St John F."/>
            <person name="Stenlid J."/>
            <person name="Sun H."/>
            <person name="Sun S."/>
            <person name="Syed K."/>
            <person name="Tsang A."/>
            <person name="Wiebenga A."/>
            <person name="Young D."/>
            <person name="Pisabarro A."/>
            <person name="Eastwood D.C."/>
            <person name="Martin F."/>
            <person name="Cullen D."/>
            <person name="Grigoriev I.V."/>
            <person name="Hibbett D.S."/>
        </authorList>
    </citation>
    <scope>NUCLEOTIDE SEQUENCE</scope>
    <source>
        <strain evidence="4">FP-58527</strain>
    </source>
</reference>
<accession>S8E7X1</accession>
<evidence type="ECO:0000256" key="1">
    <source>
        <dbReference type="SAM" id="Coils"/>
    </source>
</evidence>
<dbReference type="OrthoDB" id="3222645at2759"/>
<dbReference type="InParanoid" id="S8E7X1"/>
<dbReference type="HOGENOM" id="CLU_572421_0_0_1"/>
<sequence length="545" mass="60711">MMDGFKSVASQFANNLGLTKDGQCNLCGLSQDLAVPPQSEHAAPAQQQADHWQANQSRRSRSRSPLQTSSHEPATRVNKDMNLSSAESTQTRSKSVSNQPPNSIAYGSAKGLEERILPSRELERQNQKLQWELKNMTEAMHQSQQKAITHERERDSARAHYDALQKELNTVRYQEEVRMNEYDQMKALLEARRQELHDAQRFMGTADTVAESEIVQEFRDLNTEIFNLAQSMSDAKVRSGHEREQRKAAEDLRAIGIFSDKFLDILRSADLRGDTVLLEIAMQEAASRGDSFFMSVYKRIRNSENQSVAGQWRALTRKSAEDRYLRRALREGRFEDELTELLVYIATLSGVRFSTTAHAQAVELMIAKALKIRHLIGEAMISSDYEVVVPPAGTAFTTAGMEDAFKPREVGPGPRGASSFVLCCTSLGLRRVEKVEGELRSTTLVKSDVGLDTLLEDLGLPVDVNDDKITCDVVPTVCQTRLLLVGGFATSPFLRNELSDLTSASQLSAVHVGYRQIPKTLFIPISALCPEVLAHTMTAVPQQPS</sequence>
<dbReference type="EMBL" id="KE504147">
    <property type="protein sequence ID" value="EPT00713.1"/>
    <property type="molecule type" value="Genomic_DNA"/>
</dbReference>
<name>S8E7X1_FOMSC</name>
<protein>
    <submittedName>
        <fullName evidence="3">Uncharacterized protein</fullName>
    </submittedName>
</protein>
<feature type="compositionally biased region" description="Polar residues" evidence="2">
    <location>
        <begin position="81"/>
        <end position="102"/>
    </location>
</feature>
<evidence type="ECO:0000256" key="2">
    <source>
        <dbReference type="SAM" id="MobiDB-lite"/>
    </source>
</evidence>
<dbReference type="eggNOG" id="ENOG502SSCY">
    <property type="taxonomic scope" value="Eukaryota"/>
</dbReference>
<keyword evidence="4" id="KW-1185">Reference proteome</keyword>